<feature type="compositionally biased region" description="Polar residues" evidence="1">
    <location>
        <begin position="1"/>
        <end position="10"/>
    </location>
</feature>
<accession>A0ABR4A228</accession>
<proteinExistence type="predicted"/>
<comment type="caution">
    <text evidence="2">The sequence shown here is derived from an EMBL/GenBank/DDBJ whole genome shotgun (WGS) entry which is preliminary data.</text>
</comment>
<sequence length="104" mass="11859">MPNRDIQGSPSKAGESTLLFKRRSHEPSRDSKARHEHTIKREWAGVASPIRHETEHGTQGANNGGQSAPNGPTMMQRWLREGERDQPYNNIGSFFTKYDKEQKK</sequence>
<keyword evidence="3" id="KW-1185">Reference proteome</keyword>
<evidence type="ECO:0000256" key="1">
    <source>
        <dbReference type="SAM" id="MobiDB-lite"/>
    </source>
</evidence>
<protein>
    <submittedName>
        <fullName evidence="2">Uncharacterized protein</fullName>
    </submittedName>
</protein>
<reference evidence="2 3" key="1">
    <citation type="submission" date="2024-09" db="EMBL/GenBank/DDBJ databases">
        <title>Rethinking Asexuality: The Enigmatic Case of Functional Sexual Genes in Lepraria (Stereocaulaceae).</title>
        <authorList>
            <person name="Doellman M."/>
            <person name="Sun Y."/>
            <person name="Barcenas-Pena A."/>
            <person name="Lumbsch H.T."/>
            <person name="Grewe F."/>
        </authorList>
    </citation>
    <scope>NUCLEOTIDE SEQUENCE [LARGE SCALE GENOMIC DNA]</scope>
    <source>
        <strain evidence="2 3">Mercado 3170</strain>
    </source>
</reference>
<organism evidence="2 3">
    <name type="scientific">Stereocaulon virgatum</name>
    <dbReference type="NCBI Taxonomy" id="373712"/>
    <lineage>
        <taxon>Eukaryota</taxon>
        <taxon>Fungi</taxon>
        <taxon>Dikarya</taxon>
        <taxon>Ascomycota</taxon>
        <taxon>Pezizomycotina</taxon>
        <taxon>Lecanoromycetes</taxon>
        <taxon>OSLEUM clade</taxon>
        <taxon>Lecanoromycetidae</taxon>
        <taxon>Lecanorales</taxon>
        <taxon>Lecanorineae</taxon>
        <taxon>Stereocaulaceae</taxon>
        <taxon>Stereocaulon</taxon>
    </lineage>
</organism>
<feature type="compositionally biased region" description="Polar residues" evidence="1">
    <location>
        <begin position="57"/>
        <end position="70"/>
    </location>
</feature>
<name>A0ABR4A228_9LECA</name>
<gene>
    <name evidence="2" type="ORF">N7G274_007762</name>
</gene>
<evidence type="ECO:0000313" key="3">
    <source>
        <dbReference type="Proteomes" id="UP001590950"/>
    </source>
</evidence>
<evidence type="ECO:0000313" key="2">
    <source>
        <dbReference type="EMBL" id="KAL2039490.1"/>
    </source>
</evidence>
<dbReference type="EMBL" id="JBEFKJ010000025">
    <property type="protein sequence ID" value="KAL2039490.1"/>
    <property type="molecule type" value="Genomic_DNA"/>
</dbReference>
<dbReference type="Proteomes" id="UP001590950">
    <property type="component" value="Unassembled WGS sequence"/>
</dbReference>
<feature type="region of interest" description="Disordered" evidence="1">
    <location>
        <begin position="1"/>
        <end position="104"/>
    </location>
</feature>